<dbReference type="EMBL" id="QXTF01000001">
    <property type="protein sequence ID" value="RIX32516.1"/>
    <property type="molecule type" value="Genomic_DNA"/>
</dbReference>
<comment type="caution">
    <text evidence="2">The sequence shown here is derived from an EMBL/GenBank/DDBJ whole genome shotgun (WGS) entry which is preliminary data.</text>
</comment>
<feature type="signal peptide" evidence="1">
    <location>
        <begin position="1"/>
        <end position="20"/>
    </location>
</feature>
<keyword evidence="3" id="KW-1185">Reference proteome</keyword>
<evidence type="ECO:0008006" key="4">
    <source>
        <dbReference type="Google" id="ProtNLM"/>
    </source>
</evidence>
<keyword evidence="1" id="KW-0732">Signal</keyword>
<reference evidence="2 3" key="1">
    <citation type="submission" date="2018-09" db="EMBL/GenBank/DDBJ databases">
        <title>Sphingomonas sp. DAC4.</title>
        <authorList>
            <person name="Seo T."/>
        </authorList>
    </citation>
    <scope>NUCLEOTIDE SEQUENCE [LARGE SCALE GENOMIC DNA]</scope>
    <source>
        <strain evidence="2 3">DAC4</strain>
    </source>
</reference>
<gene>
    <name evidence="2" type="ORF">D3M59_06175</name>
</gene>
<dbReference type="SUPFAM" id="SSF49478">
    <property type="entry name" value="Cna protein B-type domain"/>
    <property type="match status" value="1"/>
</dbReference>
<evidence type="ECO:0000256" key="1">
    <source>
        <dbReference type="SAM" id="SignalP"/>
    </source>
</evidence>
<protein>
    <recommendedName>
        <fullName evidence="4">Carboxypeptidase regulatory-like domain-containing protein</fullName>
    </recommendedName>
</protein>
<sequence length="902" mass="97238">MRGALASMALAAAGAIGAWAASPVTSSWTANPEEQFLLDVNIRQLRLGDGVRAYQTPRGTCIVFGDFLTTLDMPMKIDLQSKKASGWAFREENRIEIDRAVGVAKFGKQQERIADGAISESPEGWCVDSASLARWFGIGITPQTAGSILLLESEAKLPVELAREREQRAARLQKASMPLEGFPRVKLPYRMWRAPSLDFIVNAGVTYQASNGMRVDRGASVAAAGEIARLSYDAMLTSDSKGRPQSLRLRAYRSDPDGELLGPLHATHFAVGDVNGLSSRLVGAASGRGVEVTNRPLFNPVAFDRTRFEGDLPAGWDAELYRNGELLAFSRSDGTARYVFDDVPMVYGDNRFEVILYGPQGQRRSRLETINVGQNQVPGGKTWYWAGVSQPGRNLLSDIVGRDDGGGPPPSEFIRPDLQAAVQIEHGIDKRTSVGLLATALLANNERLTFVEGSVRRSIGPALVEAAVARDSNGGVAARAQAIAKIGSVNISAETLIANDFTLNGRREGRYRDTRLSIDAPLKVGRQQFSAHGDVRLVDRGRADRTLDARGRLSTNFNGFNLTSMINWQRRLGESGGSPPDHLDVGLIGTGRVGDVRLRGEASWDIKPEKRFRNAELSAYWSASDKADWEGAIGYDAVYKRGRARVSHIRRFNAVAAAASLEAGTDGSFAAGINLNFSLDASAGAMRFTSQKLASTGIVEARVYRDLNDNGLRDESEPWQQGASITTGQRVSEDLTNAEGKVRIGGLQPFTPVAIGIDASTLDDPSLAPRKALQIIVPRPGVAAKLEIGLVGSGDIEAIMVRQDGRGFEGLDVELLDAEGKPVAVVRSDYDGFILFERVAYGRYTLRLTAGSAKVAGVAQAIDKLIEIGPERTVIRLGAIRLMKADTLALVAPEASLPGSAR</sequence>
<proteinExistence type="predicted"/>
<dbReference type="Proteomes" id="UP000285023">
    <property type="component" value="Unassembled WGS sequence"/>
</dbReference>
<accession>A0A418Q3P4</accession>
<organism evidence="2 3">
    <name type="scientific">Sphingomonas edaphi</name>
    <dbReference type="NCBI Taxonomy" id="2315689"/>
    <lineage>
        <taxon>Bacteria</taxon>
        <taxon>Pseudomonadati</taxon>
        <taxon>Pseudomonadota</taxon>
        <taxon>Alphaproteobacteria</taxon>
        <taxon>Sphingomonadales</taxon>
        <taxon>Sphingomonadaceae</taxon>
        <taxon>Sphingomonas</taxon>
    </lineage>
</organism>
<dbReference type="AlphaFoldDB" id="A0A418Q3P4"/>
<name>A0A418Q3P4_9SPHN</name>
<evidence type="ECO:0000313" key="2">
    <source>
        <dbReference type="EMBL" id="RIX32516.1"/>
    </source>
</evidence>
<feature type="chain" id="PRO_5019171640" description="Carboxypeptidase regulatory-like domain-containing protein" evidence="1">
    <location>
        <begin position="21"/>
        <end position="902"/>
    </location>
</feature>
<evidence type="ECO:0000313" key="3">
    <source>
        <dbReference type="Proteomes" id="UP000285023"/>
    </source>
</evidence>